<dbReference type="RefSeq" id="XP_025357642.1">
    <property type="nucleotide sequence ID" value="XM_025496940.1"/>
</dbReference>
<dbReference type="OrthoDB" id="2431049at2759"/>
<dbReference type="InterPro" id="IPR020981">
    <property type="entry name" value="Csm1/Pcs1_C"/>
</dbReference>
<dbReference type="GO" id="GO:1990644">
    <property type="term" value="F:microtubule site clamp"/>
    <property type="evidence" value="ECO:0007669"/>
    <property type="project" value="TreeGrafter"/>
</dbReference>
<dbReference type="GO" id="GO:0051315">
    <property type="term" value="P:attachment of mitotic spindle microtubules to kinetochore"/>
    <property type="evidence" value="ECO:0007669"/>
    <property type="project" value="TreeGrafter"/>
</dbReference>
<evidence type="ECO:0000259" key="3">
    <source>
        <dbReference type="Pfam" id="PF12539"/>
    </source>
</evidence>
<dbReference type="GeneID" id="37018721"/>
<evidence type="ECO:0000256" key="1">
    <source>
        <dbReference type="SAM" id="Coils"/>
    </source>
</evidence>
<dbReference type="PANTHER" id="PTHR28006:SF1">
    <property type="entry name" value="MONOPOLIN COMPLEX SUBUNIT CSM1"/>
    <property type="match status" value="1"/>
</dbReference>
<dbReference type="InterPro" id="IPR040349">
    <property type="entry name" value="Csm1/Pcs1"/>
</dbReference>
<accession>A0A316VIK6</accession>
<dbReference type="GO" id="GO:0072686">
    <property type="term" value="C:mitotic spindle"/>
    <property type="evidence" value="ECO:0007669"/>
    <property type="project" value="TreeGrafter"/>
</dbReference>
<feature type="coiled-coil region" evidence="1">
    <location>
        <begin position="189"/>
        <end position="230"/>
    </location>
</feature>
<dbReference type="InterPro" id="IPR038608">
    <property type="entry name" value="Csm1/Pcs1_C_sf"/>
</dbReference>
<dbReference type="GO" id="GO:0033551">
    <property type="term" value="C:monopolin complex"/>
    <property type="evidence" value="ECO:0007669"/>
    <property type="project" value="InterPro"/>
</dbReference>
<feature type="compositionally biased region" description="Basic and acidic residues" evidence="2">
    <location>
        <begin position="82"/>
        <end position="121"/>
    </location>
</feature>
<proteinExistence type="predicted"/>
<evidence type="ECO:0000313" key="4">
    <source>
        <dbReference type="EMBL" id="PWN37340.1"/>
    </source>
</evidence>
<feature type="domain" description="Monopolin complex subunit Csm1/Pcs1 C-terminal" evidence="3">
    <location>
        <begin position="258"/>
        <end position="354"/>
    </location>
</feature>
<dbReference type="InParanoid" id="A0A316VIK6"/>
<dbReference type="Gene3D" id="3.90.1150.80">
    <property type="match status" value="1"/>
</dbReference>
<keyword evidence="5" id="KW-1185">Reference proteome</keyword>
<dbReference type="GO" id="GO:0034506">
    <property type="term" value="C:chromosome, centromeric core domain"/>
    <property type="evidence" value="ECO:0007669"/>
    <property type="project" value="TreeGrafter"/>
</dbReference>
<dbReference type="Pfam" id="PF12539">
    <property type="entry name" value="Csm1"/>
    <property type="match status" value="1"/>
</dbReference>
<feature type="compositionally biased region" description="Polar residues" evidence="2">
    <location>
        <begin position="1"/>
        <end position="10"/>
    </location>
</feature>
<feature type="compositionally biased region" description="Low complexity" evidence="2">
    <location>
        <begin position="46"/>
        <end position="68"/>
    </location>
</feature>
<dbReference type="STRING" id="1280837.A0A316VIK6"/>
<dbReference type="GO" id="GO:0005730">
    <property type="term" value="C:nucleolus"/>
    <property type="evidence" value="ECO:0007669"/>
    <property type="project" value="TreeGrafter"/>
</dbReference>
<dbReference type="EMBL" id="KZ819602">
    <property type="protein sequence ID" value="PWN37340.1"/>
    <property type="molecule type" value="Genomic_DNA"/>
</dbReference>
<sequence length="374" mass="42507">MPKVTSTSRSRALGRDKENEAPTMSHYSRKQKGEKDEDDEEAMRNLPLKSLKHSGSSSSRVHHSSSGLHAKERNGSSSSNSRDTEMQKTSKDSRYHNGGEGSKGKRSYDQAEERKEHHDVPEDNGDLQAQLDQLRSLRITEPERLLGEWRKMADQKSKKSEEYIAVLKKHVEALSSSQGKSVPTIPSANQREDENVTTLQKEMEEMRKREKALKEENARQARQLESLRMQTGTSTSSTAYRLGTGSSQLGMGDERAVRRLYEDLTGLMINKVEQVEGQEEFRRFHAIFACAGYHDLEIKLEESTSDLPSIVPGTTSGPREDLIYTPTLDQDRDAELLQSGRLPEFLKDSIRFERATSVKFMTTLHKRLDRHSKR</sequence>
<dbReference type="AlphaFoldDB" id="A0A316VIK6"/>
<keyword evidence="1" id="KW-0175">Coiled coil</keyword>
<organism evidence="4 5">
    <name type="scientific">Meira miltonrushii</name>
    <dbReference type="NCBI Taxonomy" id="1280837"/>
    <lineage>
        <taxon>Eukaryota</taxon>
        <taxon>Fungi</taxon>
        <taxon>Dikarya</taxon>
        <taxon>Basidiomycota</taxon>
        <taxon>Ustilaginomycotina</taxon>
        <taxon>Exobasidiomycetes</taxon>
        <taxon>Exobasidiales</taxon>
        <taxon>Brachybasidiaceae</taxon>
        <taxon>Meira</taxon>
    </lineage>
</organism>
<evidence type="ECO:0000256" key="2">
    <source>
        <dbReference type="SAM" id="MobiDB-lite"/>
    </source>
</evidence>
<protein>
    <recommendedName>
        <fullName evidence="3">Monopolin complex subunit Csm1/Pcs1 C-terminal domain-containing protein</fullName>
    </recommendedName>
</protein>
<feature type="region of interest" description="Disordered" evidence="2">
    <location>
        <begin position="1"/>
        <end position="131"/>
    </location>
</feature>
<name>A0A316VIK6_9BASI</name>
<evidence type="ECO:0000313" key="5">
    <source>
        <dbReference type="Proteomes" id="UP000245771"/>
    </source>
</evidence>
<dbReference type="Proteomes" id="UP000245771">
    <property type="component" value="Unassembled WGS sequence"/>
</dbReference>
<dbReference type="PANTHER" id="PTHR28006">
    <property type="entry name" value="MONOPOLIN COMPLEX SUBUNIT CSM1"/>
    <property type="match status" value="1"/>
</dbReference>
<dbReference type="GO" id="GO:0045144">
    <property type="term" value="P:meiotic sister chromatid segregation"/>
    <property type="evidence" value="ECO:0007669"/>
    <property type="project" value="TreeGrafter"/>
</dbReference>
<dbReference type="CDD" id="cd23787">
    <property type="entry name" value="RWD_CSM1"/>
    <property type="match status" value="1"/>
</dbReference>
<gene>
    <name evidence="4" type="ORF">FA14DRAFT_13183</name>
</gene>
<reference evidence="4 5" key="1">
    <citation type="journal article" date="2018" name="Mol. Biol. Evol.">
        <title>Broad Genomic Sampling Reveals a Smut Pathogenic Ancestry of the Fungal Clade Ustilaginomycotina.</title>
        <authorList>
            <person name="Kijpornyongpan T."/>
            <person name="Mondo S.J."/>
            <person name="Barry K."/>
            <person name="Sandor L."/>
            <person name="Lee J."/>
            <person name="Lipzen A."/>
            <person name="Pangilinan J."/>
            <person name="LaButti K."/>
            <person name="Hainaut M."/>
            <person name="Henrissat B."/>
            <person name="Grigoriev I.V."/>
            <person name="Spatafora J.W."/>
            <person name="Aime M.C."/>
        </authorList>
    </citation>
    <scope>NUCLEOTIDE SEQUENCE [LARGE SCALE GENOMIC DNA]</scope>
    <source>
        <strain evidence="4 5">MCA 3882</strain>
    </source>
</reference>